<reference evidence="6" key="1">
    <citation type="submission" date="2023-07" db="EMBL/GenBank/DDBJ databases">
        <title>Sequencing the genomes of 1000 actinobacteria strains.</title>
        <authorList>
            <person name="Klenk H.-P."/>
        </authorList>
    </citation>
    <scope>NUCLEOTIDE SEQUENCE</scope>
    <source>
        <strain evidence="6">DSM 13068</strain>
    </source>
</reference>
<dbReference type="RefSeq" id="WP_052048560.1">
    <property type="nucleotide sequence ID" value="NZ_JAKRCW010000005.1"/>
</dbReference>
<dbReference type="PANTHER" id="PTHR30136:SF24">
    <property type="entry name" value="HTH-TYPE TRANSCRIPTIONAL REPRESSOR ALLR"/>
    <property type="match status" value="1"/>
</dbReference>
<dbReference type="InterPro" id="IPR036390">
    <property type="entry name" value="WH_DNA-bd_sf"/>
</dbReference>
<evidence type="ECO:0000256" key="1">
    <source>
        <dbReference type="ARBA" id="ARBA00023015"/>
    </source>
</evidence>
<dbReference type="InterPro" id="IPR029016">
    <property type="entry name" value="GAF-like_dom_sf"/>
</dbReference>
<dbReference type="InterPro" id="IPR005471">
    <property type="entry name" value="Tscrpt_reg_IclR_N"/>
</dbReference>
<evidence type="ECO:0000313" key="7">
    <source>
        <dbReference type="Proteomes" id="UP001180715"/>
    </source>
</evidence>
<organism evidence="6 7">
    <name type="scientific">Pseudoglutamicibacter albus</name>
    <dbReference type="NCBI Taxonomy" id="98671"/>
    <lineage>
        <taxon>Bacteria</taxon>
        <taxon>Bacillati</taxon>
        <taxon>Actinomycetota</taxon>
        <taxon>Actinomycetes</taxon>
        <taxon>Micrococcales</taxon>
        <taxon>Micrococcaceae</taxon>
        <taxon>Pseudoglutamicibacter</taxon>
    </lineage>
</organism>
<evidence type="ECO:0000313" key="6">
    <source>
        <dbReference type="EMBL" id="MDR7293163.1"/>
    </source>
</evidence>
<keyword evidence="7" id="KW-1185">Reference proteome</keyword>
<evidence type="ECO:0000259" key="5">
    <source>
        <dbReference type="PROSITE" id="PS51078"/>
    </source>
</evidence>
<dbReference type="SUPFAM" id="SSF55781">
    <property type="entry name" value="GAF domain-like"/>
    <property type="match status" value="1"/>
</dbReference>
<accession>A0ABU1YXS3</accession>
<dbReference type="Gene3D" id="3.30.450.40">
    <property type="match status" value="1"/>
</dbReference>
<keyword evidence="3" id="KW-0804">Transcription</keyword>
<keyword evidence="2 6" id="KW-0238">DNA-binding</keyword>
<dbReference type="Pfam" id="PF01614">
    <property type="entry name" value="IclR_C"/>
    <property type="match status" value="1"/>
</dbReference>
<gene>
    <name evidence="6" type="ORF">J2S67_000431</name>
</gene>
<dbReference type="EMBL" id="JAVDXX010000001">
    <property type="protein sequence ID" value="MDR7293163.1"/>
    <property type="molecule type" value="Genomic_DNA"/>
</dbReference>
<evidence type="ECO:0000259" key="4">
    <source>
        <dbReference type="PROSITE" id="PS51077"/>
    </source>
</evidence>
<dbReference type="SUPFAM" id="SSF46785">
    <property type="entry name" value="Winged helix' DNA-binding domain"/>
    <property type="match status" value="1"/>
</dbReference>
<feature type="domain" description="HTH iclR-type" evidence="4">
    <location>
        <begin position="4"/>
        <end position="66"/>
    </location>
</feature>
<comment type="caution">
    <text evidence="6">The sequence shown here is derived from an EMBL/GenBank/DDBJ whole genome shotgun (WGS) entry which is preliminary data.</text>
</comment>
<dbReference type="Proteomes" id="UP001180715">
    <property type="component" value="Unassembled WGS sequence"/>
</dbReference>
<evidence type="ECO:0000256" key="2">
    <source>
        <dbReference type="ARBA" id="ARBA00023125"/>
    </source>
</evidence>
<dbReference type="InterPro" id="IPR036388">
    <property type="entry name" value="WH-like_DNA-bd_sf"/>
</dbReference>
<protein>
    <submittedName>
        <fullName evidence="6">DNA-binding IclR family transcriptional regulator</fullName>
    </submittedName>
</protein>
<feature type="domain" description="IclR-ED" evidence="5">
    <location>
        <begin position="67"/>
        <end position="242"/>
    </location>
</feature>
<keyword evidence="1" id="KW-0805">Transcription regulation</keyword>
<dbReference type="Pfam" id="PF09339">
    <property type="entry name" value="HTH_IclR"/>
    <property type="match status" value="1"/>
</dbReference>
<proteinExistence type="predicted"/>
<dbReference type="InterPro" id="IPR050707">
    <property type="entry name" value="HTH_MetabolicPath_Reg"/>
</dbReference>
<sequence>MSKVPAADATLRVLSYLASQPRPTAASHISRALDIPRSSLYDLLQALVARGYVIHHMEDRAYGLGPSAHELSSGYNRHAPLARLGRRIVEALVDRVGESGHLSILRGQETVYLVEARAQNRTSLVTDVGVRLDALRTASGRAILAKLPNQQINALFRSGPERTRAAIAIRMTRELGYGWEDGLVSPDFCSAAVPVLDASKWPIAAIALTWKRGKASLDQRVLDDRVEELHEAAATLQRRLGILAPKIAHQPNEIIEQEGVTVLSPELAANIDDSSVRSHIITEA</sequence>
<dbReference type="Gene3D" id="1.10.10.10">
    <property type="entry name" value="Winged helix-like DNA-binding domain superfamily/Winged helix DNA-binding domain"/>
    <property type="match status" value="1"/>
</dbReference>
<dbReference type="PROSITE" id="PS51077">
    <property type="entry name" value="HTH_ICLR"/>
    <property type="match status" value="1"/>
</dbReference>
<dbReference type="GO" id="GO:0003677">
    <property type="term" value="F:DNA binding"/>
    <property type="evidence" value="ECO:0007669"/>
    <property type="project" value="UniProtKB-KW"/>
</dbReference>
<evidence type="ECO:0000256" key="3">
    <source>
        <dbReference type="ARBA" id="ARBA00023163"/>
    </source>
</evidence>
<name>A0ABU1YXS3_9MICC</name>
<dbReference type="PROSITE" id="PS51078">
    <property type="entry name" value="ICLR_ED"/>
    <property type="match status" value="1"/>
</dbReference>
<dbReference type="SMART" id="SM00346">
    <property type="entry name" value="HTH_ICLR"/>
    <property type="match status" value="1"/>
</dbReference>
<dbReference type="PANTHER" id="PTHR30136">
    <property type="entry name" value="HELIX-TURN-HELIX TRANSCRIPTIONAL REGULATOR, ICLR FAMILY"/>
    <property type="match status" value="1"/>
</dbReference>
<dbReference type="InterPro" id="IPR014757">
    <property type="entry name" value="Tscrpt_reg_IclR_C"/>
</dbReference>